<name>A0A1I0HIT3_9ACTN</name>
<accession>A0A1I0HIT3</accession>
<dbReference type="Proteomes" id="UP000198507">
    <property type="component" value="Unassembled WGS sequence"/>
</dbReference>
<organism evidence="1 2">
    <name type="scientific">Geodermatophilus poikilotrophus</name>
    <dbReference type="NCBI Taxonomy" id="1333667"/>
    <lineage>
        <taxon>Bacteria</taxon>
        <taxon>Bacillati</taxon>
        <taxon>Actinomycetota</taxon>
        <taxon>Actinomycetes</taxon>
        <taxon>Geodermatophilales</taxon>
        <taxon>Geodermatophilaceae</taxon>
        <taxon>Geodermatophilus</taxon>
    </lineage>
</organism>
<reference evidence="2" key="1">
    <citation type="submission" date="2016-10" db="EMBL/GenBank/DDBJ databases">
        <authorList>
            <person name="Varghese N."/>
            <person name="Submissions S."/>
        </authorList>
    </citation>
    <scope>NUCLEOTIDE SEQUENCE [LARGE SCALE GENOMIC DNA]</scope>
    <source>
        <strain evidence="2">DSM 44209</strain>
    </source>
</reference>
<dbReference type="EMBL" id="FOIE01000008">
    <property type="protein sequence ID" value="SET82967.1"/>
    <property type="molecule type" value="Genomic_DNA"/>
</dbReference>
<sequence>MVSAWVLVALTSLAALGCGYGAARLARRPREVRR</sequence>
<evidence type="ECO:0000313" key="2">
    <source>
        <dbReference type="Proteomes" id="UP000198507"/>
    </source>
</evidence>
<proteinExistence type="predicted"/>
<gene>
    <name evidence="1" type="ORF">SAMN04488546_3858</name>
</gene>
<protein>
    <submittedName>
        <fullName evidence="1">Uncharacterized protein</fullName>
    </submittedName>
</protein>
<keyword evidence="2" id="KW-1185">Reference proteome</keyword>
<dbReference type="AlphaFoldDB" id="A0A1I0HIT3"/>
<evidence type="ECO:0000313" key="1">
    <source>
        <dbReference type="EMBL" id="SET82967.1"/>
    </source>
</evidence>